<accession>A0A975K4Q0</accession>
<dbReference type="KEGG" id="mspg:F6B93_11730"/>
<feature type="transmembrane region" description="Helical" evidence="1">
    <location>
        <begin position="6"/>
        <end position="26"/>
    </location>
</feature>
<feature type="transmembrane region" description="Helical" evidence="1">
    <location>
        <begin position="38"/>
        <end position="60"/>
    </location>
</feature>
<feature type="transmembrane region" description="Helical" evidence="1">
    <location>
        <begin position="72"/>
        <end position="94"/>
    </location>
</feature>
<gene>
    <name evidence="2" type="ORF">F6B93_11730</name>
</gene>
<feature type="transmembrane region" description="Helical" evidence="1">
    <location>
        <begin position="156"/>
        <end position="178"/>
    </location>
</feature>
<reference evidence="2" key="1">
    <citation type="submission" date="2019-12" db="EMBL/GenBank/DDBJ databases">
        <title>Mycobacterium spongiae sp. nov.</title>
        <authorList>
            <person name="Stinear T."/>
        </authorList>
    </citation>
    <scope>NUCLEOTIDE SEQUENCE</scope>
    <source>
        <strain evidence="2">FSD4b-SM</strain>
    </source>
</reference>
<keyword evidence="1" id="KW-0472">Membrane</keyword>
<dbReference type="RefSeq" id="WP_211699430.1">
    <property type="nucleotide sequence ID" value="NZ_CP046600.1"/>
</dbReference>
<feature type="transmembrane region" description="Helical" evidence="1">
    <location>
        <begin position="106"/>
        <end position="126"/>
    </location>
</feature>
<keyword evidence="1" id="KW-1133">Transmembrane helix</keyword>
<dbReference type="EMBL" id="CP046600">
    <property type="protein sequence ID" value="QUR69758.1"/>
    <property type="molecule type" value="Genomic_DNA"/>
</dbReference>
<keyword evidence="1" id="KW-0812">Transmembrane</keyword>
<evidence type="ECO:0008006" key="4">
    <source>
        <dbReference type="Google" id="ProtNLM"/>
    </source>
</evidence>
<dbReference type="InterPro" id="IPR021315">
    <property type="entry name" value="Gap/Sap"/>
</dbReference>
<feature type="transmembrane region" description="Helical" evidence="1">
    <location>
        <begin position="132"/>
        <end position="149"/>
    </location>
</feature>
<dbReference type="Pfam" id="PF11139">
    <property type="entry name" value="SfLAP"/>
    <property type="match status" value="1"/>
</dbReference>
<evidence type="ECO:0000313" key="3">
    <source>
        <dbReference type="Proteomes" id="UP000682202"/>
    </source>
</evidence>
<dbReference type="Proteomes" id="UP000682202">
    <property type="component" value="Chromosome"/>
</dbReference>
<proteinExistence type="predicted"/>
<dbReference type="AlphaFoldDB" id="A0A975K4Q0"/>
<evidence type="ECO:0000256" key="1">
    <source>
        <dbReference type="SAM" id="Phobius"/>
    </source>
</evidence>
<name>A0A975K4Q0_9MYCO</name>
<organism evidence="2 3">
    <name type="scientific">Mycobacterium spongiae</name>
    <dbReference type="NCBI Taxonomy" id="886343"/>
    <lineage>
        <taxon>Bacteria</taxon>
        <taxon>Bacillati</taxon>
        <taxon>Actinomycetota</taxon>
        <taxon>Actinomycetes</taxon>
        <taxon>Mycobacteriales</taxon>
        <taxon>Mycobacteriaceae</taxon>
        <taxon>Mycobacterium</taxon>
    </lineage>
</organism>
<keyword evidence="3" id="KW-1185">Reference proteome</keyword>
<evidence type="ECO:0000313" key="2">
    <source>
        <dbReference type="EMBL" id="QUR69758.1"/>
    </source>
</evidence>
<protein>
    <recommendedName>
        <fullName evidence="4">GAP family protein</fullName>
    </recommendedName>
</protein>
<sequence>MWSGLIPLILGSVLEPIALVITIMLLGTSSGLRSSSAWVGGHIVTNLIQGVVFGLILHWGKRTADPDQGHHWIVSTVLLVVAVVFLVTAAREFLSDDDPDAPPPKWMSLLMAATPTKSFLIGAGVATVSVKTWVFTLAAISVIGTAGLGRVISIVTFVSFVLLTLSANLLVVGIAAIFPEQSRSLLDRILRWLQDNNRPIVVVAGVVFGVWFGTKALHGLGVF</sequence>
<feature type="transmembrane region" description="Helical" evidence="1">
    <location>
        <begin position="198"/>
        <end position="217"/>
    </location>
</feature>